<keyword evidence="7 14" id="KW-0249">Electron transport</keyword>
<dbReference type="GO" id="GO:0005886">
    <property type="term" value="C:plasma membrane"/>
    <property type="evidence" value="ECO:0007669"/>
    <property type="project" value="UniProtKB-SubCell"/>
</dbReference>
<feature type="transmembrane region" description="Helical" evidence="15">
    <location>
        <begin position="12"/>
        <end position="31"/>
    </location>
</feature>
<evidence type="ECO:0000256" key="14">
    <source>
        <dbReference type="HAMAP-Rule" id="MF_00286"/>
    </source>
</evidence>
<dbReference type="Gene3D" id="1.20.1550.10">
    <property type="entry name" value="DsbB-like"/>
    <property type="match status" value="1"/>
</dbReference>
<proteinExistence type="inferred from homology"/>
<dbReference type="GO" id="GO:0015035">
    <property type="term" value="F:protein-disulfide reductase activity"/>
    <property type="evidence" value="ECO:0007669"/>
    <property type="project" value="UniProtKB-UniRule"/>
</dbReference>
<dbReference type="InterPro" id="IPR022920">
    <property type="entry name" value="Disulphide_bond_form_DsbB"/>
</dbReference>
<protein>
    <recommendedName>
        <fullName evidence="14">Disulfide bond formation protein B</fullName>
    </recommendedName>
    <alternativeName>
        <fullName evidence="14">Disulfide oxidoreductase</fullName>
    </alternativeName>
</protein>
<dbReference type="AlphaFoldDB" id="A0A4Q1JUN4"/>
<comment type="function">
    <text evidence="14">Required for disulfide bond formation in some periplasmic proteins. Acts by oxidizing the DsbA protein.</text>
</comment>
<keyword evidence="4 14" id="KW-1003">Cell membrane</keyword>
<evidence type="ECO:0000256" key="6">
    <source>
        <dbReference type="ARBA" id="ARBA00022692"/>
    </source>
</evidence>
<keyword evidence="12 14" id="KW-0143">Chaperone</keyword>
<dbReference type="NCBIfam" id="NF003354">
    <property type="entry name" value="PRK04388.1"/>
    <property type="match status" value="1"/>
</dbReference>
<dbReference type="SUPFAM" id="SSF158442">
    <property type="entry name" value="DsbB-like"/>
    <property type="match status" value="1"/>
</dbReference>
<keyword evidence="5" id="KW-0997">Cell inner membrane</keyword>
<comment type="caution">
    <text evidence="16">The sequence shown here is derived from an EMBL/GenBank/DDBJ whole genome shotgun (WGS) entry which is preliminary data.</text>
</comment>
<evidence type="ECO:0000256" key="15">
    <source>
        <dbReference type="SAM" id="Phobius"/>
    </source>
</evidence>
<dbReference type="PANTHER" id="PTHR36570:SF3">
    <property type="entry name" value="DISULFIDE BOND FORMATION PROTEIN B"/>
    <property type="match status" value="1"/>
</dbReference>
<evidence type="ECO:0000313" key="16">
    <source>
        <dbReference type="EMBL" id="RXR05427.1"/>
    </source>
</evidence>
<evidence type="ECO:0000256" key="10">
    <source>
        <dbReference type="ARBA" id="ARBA00023136"/>
    </source>
</evidence>
<feature type="transmembrane region" description="Helical" evidence="15">
    <location>
        <begin position="43"/>
        <end position="60"/>
    </location>
</feature>
<evidence type="ECO:0000256" key="9">
    <source>
        <dbReference type="ARBA" id="ARBA00023002"/>
    </source>
</evidence>
<feature type="disulfide bond" description="Redox-active" evidence="14">
    <location>
        <begin position="38"/>
        <end position="41"/>
    </location>
</feature>
<evidence type="ECO:0000256" key="12">
    <source>
        <dbReference type="ARBA" id="ARBA00023186"/>
    </source>
</evidence>
<evidence type="ECO:0000256" key="5">
    <source>
        <dbReference type="ARBA" id="ARBA00022519"/>
    </source>
</evidence>
<gene>
    <name evidence="14" type="primary">dsbB</name>
    <name evidence="16" type="ORF">EPA99_11875</name>
</gene>
<comment type="caution">
    <text evidence="14">Lacks conserved residue(s) required for the propagation of feature annotation.</text>
</comment>
<dbReference type="PANTHER" id="PTHR36570">
    <property type="entry name" value="DISULFIDE BOND FORMATION PROTEIN B"/>
    <property type="match status" value="1"/>
</dbReference>
<evidence type="ECO:0000256" key="1">
    <source>
        <dbReference type="ARBA" id="ARBA00004429"/>
    </source>
</evidence>
<dbReference type="GO" id="GO:0009055">
    <property type="term" value="F:electron transfer activity"/>
    <property type="evidence" value="ECO:0007669"/>
    <property type="project" value="UniProtKB-UniRule"/>
</dbReference>
<dbReference type="Pfam" id="PF02600">
    <property type="entry name" value="DsbB"/>
    <property type="match status" value="1"/>
</dbReference>
<feature type="transmembrane region" description="Helical" evidence="15">
    <location>
        <begin position="146"/>
        <end position="164"/>
    </location>
</feature>
<dbReference type="OrthoDB" id="3711263at2"/>
<keyword evidence="9 14" id="KW-0560">Oxidoreductase</keyword>
<evidence type="ECO:0000313" key="17">
    <source>
        <dbReference type="Proteomes" id="UP000289784"/>
    </source>
</evidence>
<keyword evidence="10 14" id="KW-0472">Membrane</keyword>
<keyword evidence="11 14" id="KW-1015">Disulfide bond</keyword>
<keyword evidence="13 14" id="KW-0676">Redox-active center</keyword>
<dbReference type="Proteomes" id="UP000289784">
    <property type="component" value="Unassembled WGS sequence"/>
</dbReference>
<sequence>MNPFRWSLRARFLTGFVVCAGLLAFALYTQYVGGLVPCPLCTFQRGAFLVLGLVFLIAGLHAPRSRGARATYGVLGAVAGVAGIAIAGRHVWLQHLPPDQVPACGPDLNYMLEAFPLGDVLRRVFTGSGECALVDWRLLGLSMPEWSLLWFVLLTAWLLSTAFARRRR</sequence>
<reference evidence="16 17" key="1">
    <citation type="submission" date="2019-01" db="EMBL/GenBank/DDBJ databases">
        <title>Pseudoxanthomonas composti sp. nov., isolated from compost.</title>
        <authorList>
            <person name="Yang G."/>
        </authorList>
    </citation>
    <scope>NUCLEOTIDE SEQUENCE [LARGE SCALE GENOMIC DNA]</scope>
    <source>
        <strain evidence="16 17">GSS15</strain>
    </source>
</reference>
<evidence type="ECO:0000256" key="2">
    <source>
        <dbReference type="ARBA" id="ARBA00008823"/>
    </source>
</evidence>
<dbReference type="EMBL" id="SAWZ01000005">
    <property type="protein sequence ID" value="RXR05427.1"/>
    <property type="molecule type" value="Genomic_DNA"/>
</dbReference>
<keyword evidence="17" id="KW-1185">Reference proteome</keyword>
<dbReference type="InterPro" id="IPR003752">
    <property type="entry name" value="DiS_bond_form_DsbB/BdbC"/>
</dbReference>
<dbReference type="RefSeq" id="WP_129471432.1">
    <property type="nucleotide sequence ID" value="NZ_SAWZ01000005.1"/>
</dbReference>
<organism evidence="16 17">
    <name type="scientific">Pseudoxanthomonas composti</name>
    <dbReference type="NCBI Taxonomy" id="2137479"/>
    <lineage>
        <taxon>Bacteria</taxon>
        <taxon>Pseudomonadati</taxon>
        <taxon>Pseudomonadota</taxon>
        <taxon>Gammaproteobacteria</taxon>
        <taxon>Lysobacterales</taxon>
        <taxon>Lysobacteraceae</taxon>
        <taxon>Pseudoxanthomonas</taxon>
    </lineage>
</organism>
<keyword evidence="8 14" id="KW-1133">Transmembrane helix</keyword>
<accession>A0A4Q1JUN4</accession>
<feature type="topological domain" description="Cytoplasmic" evidence="14">
    <location>
        <begin position="165"/>
        <end position="168"/>
    </location>
</feature>
<comment type="similarity">
    <text evidence="2 14">Belongs to the DsbB family.</text>
</comment>
<evidence type="ECO:0000256" key="7">
    <source>
        <dbReference type="ARBA" id="ARBA00022982"/>
    </source>
</evidence>
<feature type="topological domain" description="Cytoplasmic" evidence="14">
    <location>
        <begin position="1"/>
        <end position="11"/>
    </location>
</feature>
<evidence type="ECO:0000256" key="11">
    <source>
        <dbReference type="ARBA" id="ARBA00023157"/>
    </source>
</evidence>
<dbReference type="HAMAP" id="MF_00286">
    <property type="entry name" value="DsbB"/>
    <property type="match status" value="1"/>
</dbReference>
<dbReference type="InterPro" id="IPR023380">
    <property type="entry name" value="DsbB-like_sf"/>
</dbReference>
<evidence type="ECO:0000256" key="13">
    <source>
        <dbReference type="ARBA" id="ARBA00023284"/>
    </source>
</evidence>
<dbReference type="InterPro" id="IPR050183">
    <property type="entry name" value="DsbB"/>
</dbReference>
<evidence type="ECO:0000256" key="3">
    <source>
        <dbReference type="ARBA" id="ARBA00022448"/>
    </source>
</evidence>
<keyword evidence="6 14" id="KW-0812">Transmembrane</keyword>
<evidence type="ECO:0000256" key="8">
    <source>
        <dbReference type="ARBA" id="ARBA00022989"/>
    </source>
</evidence>
<feature type="transmembrane region" description="Helical" evidence="15">
    <location>
        <begin position="72"/>
        <end position="92"/>
    </location>
</feature>
<keyword evidence="3 14" id="KW-0813">Transport</keyword>
<dbReference type="GO" id="GO:0006457">
    <property type="term" value="P:protein folding"/>
    <property type="evidence" value="ECO:0007669"/>
    <property type="project" value="InterPro"/>
</dbReference>
<feature type="topological domain" description="Periplasmic" evidence="14">
    <location>
        <begin position="29"/>
        <end position="46"/>
    </location>
</feature>
<evidence type="ECO:0000256" key="4">
    <source>
        <dbReference type="ARBA" id="ARBA00022475"/>
    </source>
</evidence>
<comment type="subcellular location">
    <subcellularLocation>
        <location evidence="1">Cell inner membrane</location>
        <topology evidence="1">Multi-pass membrane protein</topology>
    </subcellularLocation>
    <subcellularLocation>
        <location evidence="14">Cell membrane</location>
        <topology evidence="14">Multi-pass membrane protein</topology>
    </subcellularLocation>
</comment>
<name>A0A4Q1JUN4_9GAMM</name>